<comment type="caution">
    <text evidence="2">The sequence shown here is derived from an EMBL/GenBank/DDBJ whole genome shotgun (WGS) entry which is preliminary data.</text>
</comment>
<dbReference type="RefSeq" id="WP_111626401.1">
    <property type="nucleotide sequence ID" value="NZ_QLMC01000001.1"/>
</dbReference>
<dbReference type="EMBL" id="QLMC01000001">
    <property type="protein sequence ID" value="RAK02183.1"/>
    <property type="molecule type" value="Genomic_DNA"/>
</dbReference>
<keyword evidence="1" id="KW-0812">Transmembrane</keyword>
<organism evidence="2 3">
    <name type="scientific">Larkinella arboricola</name>
    <dbReference type="NCBI Taxonomy" id="643671"/>
    <lineage>
        <taxon>Bacteria</taxon>
        <taxon>Pseudomonadati</taxon>
        <taxon>Bacteroidota</taxon>
        <taxon>Cytophagia</taxon>
        <taxon>Cytophagales</taxon>
        <taxon>Spirosomataceae</taxon>
        <taxon>Larkinella</taxon>
    </lineage>
</organism>
<reference evidence="2 3" key="1">
    <citation type="submission" date="2018-06" db="EMBL/GenBank/DDBJ databases">
        <title>Genomic Encyclopedia of Archaeal and Bacterial Type Strains, Phase II (KMG-II): from individual species to whole genera.</title>
        <authorList>
            <person name="Goeker M."/>
        </authorList>
    </citation>
    <scope>NUCLEOTIDE SEQUENCE [LARGE SCALE GENOMIC DNA]</scope>
    <source>
        <strain evidence="2 3">DSM 21851</strain>
    </source>
</reference>
<evidence type="ECO:0000313" key="3">
    <source>
        <dbReference type="Proteomes" id="UP000248790"/>
    </source>
</evidence>
<proteinExistence type="predicted"/>
<protein>
    <submittedName>
        <fullName evidence="2">Uncharacterized protein</fullName>
    </submittedName>
</protein>
<evidence type="ECO:0000313" key="2">
    <source>
        <dbReference type="EMBL" id="RAK02183.1"/>
    </source>
</evidence>
<keyword evidence="3" id="KW-1185">Reference proteome</keyword>
<name>A0A327X8H6_LARAB</name>
<gene>
    <name evidence="2" type="ORF">LX87_00299</name>
</gene>
<accession>A0A327X8H6</accession>
<dbReference type="OrthoDB" id="678747at2"/>
<dbReference type="Proteomes" id="UP000248790">
    <property type="component" value="Unassembled WGS sequence"/>
</dbReference>
<evidence type="ECO:0000256" key="1">
    <source>
        <dbReference type="SAM" id="Phobius"/>
    </source>
</evidence>
<dbReference type="AlphaFoldDB" id="A0A327X8H6"/>
<keyword evidence="1" id="KW-1133">Transmembrane helix</keyword>
<feature type="transmembrane region" description="Helical" evidence="1">
    <location>
        <begin position="49"/>
        <end position="70"/>
    </location>
</feature>
<keyword evidence="1" id="KW-0472">Membrane</keyword>
<sequence length="94" mass="10532">MKSWKGFLALGIVYFLTIADTLAQCAMCRGTVESTMSNGRNQVAVGLNTGILYLFVTPYLLVAVIIFLWIRTSKKEHGKRLEISSRVRRAMSSM</sequence>